<evidence type="ECO:0000313" key="3">
    <source>
        <dbReference type="Proteomes" id="UP001556617"/>
    </source>
</evidence>
<dbReference type="Pfam" id="PF02661">
    <property type="entry name" value="Fic"/>
    <property type="match status" value="1"/>
</dbReference>
<dbReference type="EMBL" id="JBFPER010000001">
    <property type="protein sequence ID" value="MEX0381003.1"/>
    <property type="molecule type" value="Genomic_DNA"/>
</dbReference>
<dbReference type="Gene3D" id="1.20.120.1870">
    <property type="entry name" value="Fic/DOC protein, Fido domain"/>
    <property type="match status" value="1"/>
</dbReference>
<gene>
    <name evidence="2" type="ORF">AB3K24_06515</name>
</gene>
<dbReference type="InterPro" id="IPR003812">
    <property type="entry name" value="Fido"/>
</dbReference>
<keyword evidence="3" id="KW-1185">Reference proteome</keyword>
<dbReference type="PANTHER" id="PTHR39426:SF1">
    <property type="entry name" value="HOMOLOGY TO DEATH-ON-CURING PROTEIN OF PHAGE P1"/>
    <property type="match status" value="1"/>
</dbReference>
<proteinExistence type="predicted"/>
<dbReference type="NCBIfam" id="TIGR01550">
    <property type="entry name" value="DOC_P1"/>
    <property type="match status" value="1"/>
</dbReference>
<dbReference type="PROSITE" id="PS51459">
    <property type="entry name" value="FIDO"/>
    <property type="match status" value="1"/>
</dbReference>
<feature type="domain" description="Fido" evidence="1">
    <location>
        <begin position="1"/>
        <end position="117"/>
    </location>
</feature>
<dbReference type="InterPro" id="IPR006440">
    <property type="entry name" value="Doc"/>
</dbReference>
<accession>A0ABV3S3I3</accession>
<organism evidence="2 3">
    <name type="scientific">Leuconostoc aquikimchii</name>
    <dbReference type="NCBI Taxonomy" id="3236804"/>
    <lineage>
        <taxon>Bacteria</taxon>
        <taxon>Bacillati</taxon>
        <taxon>Bacillota</taxon>
        <taxon>Bacilli</taxon>
        <taxon>Lactobacillales</taxon>
        <taxon>Lactobacillaceae</taxon>
        <taxon>Leuconostoc</taxon>
    </lineage>
</organism>
<dbReference type="PANTHER" id="PTHR39426">
    <property type="entry name" value="HOMOLOGY TO DEATH-ON-CURING PROTEIN OF PHAGE P1"/>
    <property type="match status" value="1"/>
</dbReference>
<evidence type="ECO:0000259" key="1">
    <source>
        <dbReference type="PROSITE" id="PS51459"/>
    </source>
</evidence>
<dbReference type="InterPro" id="IPR053737">
    <property type="entry name" value="Type_II_TA_Toxin"/>
</dbReference>
<evidence type="ECO:0000313" key="2">
    <source>
        <dbReference type="EMBL" id="MEX0381003.1"/>
    </source>
</evidence>
<comment type="caution">
    <text evidence="2">The sequence shown here is derived from an EMBL/GenBank/DDBJ whole genome shotgun (WGS) entry which is preliminary data.</text>
</comment>
<dbReference type="Proteomes" id="UP001556617">
    <property type="component" value="Unassembled WGS sequence"/>
</dbReference>
<sequence>MAINEFIIKKAGERAMGVQYRQGLNLIVNQPQQVIFGRKLYPTIWLKAVFILQKITKKHIFFDGNKRTALISTAVFLNLNDYRLVHTDIEAENFILMVKISVDSEEMMMIVANWLHEHAIKK</sequence>
<dbReference type="RefSeq" id="WP_367975596.1">
    <property type="nucleotide sequence ID" value="NZ_JBFPER010000001.1"/>
</dbReference>
<name>A0ABV3S3I3_9LACO</name>
<reference evidence="2 3" key="1">
    <citation type="submission" date="2024-07" db="EMBL/GenBank/DDBJ databases">
        <authorList>
            <person name="Yun M."/>
        </authorList>
    </citation>
    <scope>NUCLEOTIDE SEQUENCE [LARGE SCALE GENOMIC DNA]</scope>
    <source>
        <strain evidence="2 3">MS01</strain>
    </source>
</reference>
<protein>
    <submittedName>
        <fullName evidence="2">Type II toxin-antitoxin system death-on-curing family toxin</fullName>
    </submittedName>
</protein>